<dbReference type="AlphaFoldDB" id="A0AAV5UUK5"/>
<gene>
    <name evidence="2" type="ORF">PFISCL1PPCAC_2093</name>
</gene>
<dbReference type="EMBL" id="BTSY01000001">
    <property type="protein sequence ID" value="GMT10796.1"/>
    <property type="molecule type" value="Genomic_DNA"/>
</dbReference>
<dbReference type="InterPro" id="IPR013766">
    <property type="entry name" value="Thioredoxin_domain"/>
</dbReference>
<name>A0AAV5UUK5_9BILA</name>
<evidence type="ECO:0000313" key="2">
    <source>
        <dbReference type="EMBL" id="GMT10796.1"/>
    </source>
</evidence>
<feature type="domain" description="Thioredoxin" evidence="1">
    <location>
        <begin position="20"/>
        <end position="118"/>
    </location>
</feature>
<dbReference type="Gene3D" id="3.40.30.10">
    <property type="entry name" value="Glutaredoxin"/>
    <property type="match status" value="1"/>
</dbReference>
<keyword evidence="3" id="KW-1185">Reference proteome</keyword>
<protein>
    <recommendedName>
        <fullName evidence="1">Thioredoxin domain-containing protein</fullName>
    </recommendedName>
</protein>
<evidence type="ECO:0000313" key="3">
    <source>
        <dbReference type="Proteomes" id="UP001432322"/>
    </source>
</evidence>
<proteinExistence type="predicted"/>
<dbReference type="GO" id="GO:0015035">
    <property type="term" value="F:protein-disulfide reductase activity"/>
    <property type="evidence" value="ECO:0007669"/>
    <property type="project" value="TreeGrafter"/>
</dbReference>
<dbReference type="Pfam" id="PF00085">
    <property type="entry name" value="Thioredoxin"/>
    <property type="match status" value="1"/>
</dbReference>
<dbReference type="SUPFAM" id="SSF52833">
    <property type="entry name" value="Thioredoxin-like"/>
    <property type="match status" value="1"/>
</dbReference>
<organism evidence="2 3">
    <name type="scientific">Pristionchus fissidentatus</name>
    <dbReference type="NCBI Taxonomy" id="1538716"/>
    <lineage>
        <taxon>Eukaryota</taxon>
        <taxon>Metazoa</taxon>
        <taxon>Ecdysozoa</taxon>
        <taxon>Nematoda</taxon>
        <taxon>Chromadorea</taxon>
        <taxon>Rhabditida</taxon>
        <taxon>Rhabditina</taxon>
        <taxon>Diplogasteromorpha</taxon>
        <taxon>Diplogasteroidea</taxon>
        <taxon>Neodiplogasteridae</taxon>
        <taxon>Pristionchus</taxon>
    </lineage>
</organism>
<accession>A0AAV5UUK5</accession>
<sequence length="122" mass="13619">SQMKVLRRSNGGKPVVISIENVDEFTEHVLHSRDSVLVYFWADSNGPSRMMGTRLEEKVASQGGSLLLVKVNIDYCGELALEWNVSVVPLIVEFKMGNEEMKLKGTVSDNELTSFIDKLTKS</sequence>
<dbReference type="PANTHER" id="PTHR45663">
    <property type="entry name" value="GEO12009P1"/>
    <property type="match status" value="1"/>
</dbReference>
<dbReference type="InterPro" id="IPR036249">
    <property type="entry name" value="Thioredoxin-like_sf"/>
</dbReference>
<reference evidence="2" key="1">
    <citation type="submission" date="2023-10" db="EMBL/GenBank/DDBJ databases">
        <title>Genome assembly of Pristionchus species.</title>
        <authorList>
            <person name="Yoshida K."/>
            <person name="Sommer R.J."/>
        </authorList>
    </citation>
    <scope>NUCLEOTIDE SEQUENCE</scope>
    <source>
        <strain evidence="2">RS5133</strain>
    </source>
</reference>
<dbReference type="Proteomes" id="UP001432322">
    <property type="component" value="Unassembled WGS sequence"/>
</dbReference>
<dbReference type="CDD" id="cd02947">
    <property type="entry name" value="TRX_family"/>
    <property type="match status" value="1"/>
</dbReference>
<evidence type="ECO:0000259" key="1">
    <source>
        <dbReference type="Pfam" id="PF00085"/>
    </source>
</evidence>
<comment type="caution">
    <text evidence="2">The sequence shown here is derived from an EMBL/GenBank/DDBJ whole genome shotgun (WGS) entry which is preliminary data.</text>
</comment>
<feature type="non-terminal residue" evidence="2">
    <location>
        <position position="1"/>
    </location>
</feature>
<dbReference type="PANTHER" id="PTHR45663:SF11">
    <property type="entry name" value="GEO12009P1"/>
    <property type="match status" value="1"/>
</dbReference>
<dbReference type="GO" id="GO:0005737">
    <property type="term" value="C:cytoplasm"/>
    <property type="evidence" value="ECO:0007669"/>
    <property type="project" value="TreeGrafter"/>
</dbReference>